<dbReference type="AlphaFoldDB" id="A0A940ICR1"/>
<evidence type="ECO:0000256" key="3">
    <source>
        <dbReference type="ARBA" id="ARBA00022692"/>
    </source>
</evidence>
<comment type="caution">
    <text evidence="7">The sequence shown here is derived from an EMBL/GenBank/DDBJ whole genome shotgun (WGS) entry which is preliminary data.</text>
</comment>
<evidence type="ECO:0000256" key="5">
    <source>
        <dbReference type="ARBA" id="ARBA00023136"/>
    </source>
</evidence>
<dbReference type="GO" id="GO:0036376">
    <property type="term" value="P:sodium ion export across plasma membrane"/>
    <property type="evidence" value="ECO:0007669"/>
    <property type="project" value="InterPro"/>
</dbReference>
<reference evidence="7" key="2">
    <citation type="journal article" date="2021" name="PeerJ">
        <title>Extensive microbial diversity within the chicken gut microbiome revealed by metagenomics and culture.</title>
        <authorList>
            <person name="Gilroy R."/>
            <person name="Ravi A."/>
            <person name="Getino M."/>
            <person name="Pursley I."/>
            <person name="Horton D.L."/>
            <person name="Alikhan N.F."/>
            <person name="Baker D."/>
            <person name="Gharbi K."/>
            <person name="Hall N."/>
            <person name="Watson M."/>
            <person name="Adriaenssens E.M."/>
            <person name="Foster-Nyarko E."/>
            <person name="Jarju S."/>
            <person name="Secka A."/>
            <person name="Antonio M."/>
            <person name="Oren A."/>
            <person name="Chaudhuri R.R."/>
            <person name="La Ragione R."/>
            <person name="Hildebrand F."/>
            <person name="Pallen M.J."/>
        </authorList>
    </citation>
    <scope>NUCLEOTIDE SEQUENCE</scope>
    <source>
        <strain evidence="7">517</strain>
    </source>
</reference>
<proteinExistence type="predicted"/>
<reference evidence="7" key="1">
    <citation type="submission" date="2020-10" db="EMBL/GenBank/DDBJ databases">
        <authorList>
            <person name="Gilroy R."/>
        </authorList>
    </citation>
    <scope>NUCLEOTIDE SEQUENCE</scope>
    <source>
        <strain evidence="7">517</strain>
    </source>
</reference>
<evidence type="ECO:0000256" key="4">
    <source>
        <dbReference type="ARBA" id="ARBA00022989"/>
    </source>
</evidence>
<gene>
    <name evidence="7" type="ORF">IAB16_01875</name>
</gene>
<evidence type="ECO:0000256" key="2">
    <source>
        <dbReference type="ARBA" id="ARBA00022475"/>
    </source>
</evidence>
<comment type="subcellular location">
    <subcellularLocation>
        <location evidence="1">Cell membrane</location>
    </subcellularLocation>
</comment>
<protein>
    <submittedName>
        <fullName evidence="7">OadG family protein</fullName>
    </submittedName>
</protein>
<name>A0A940ICR1_9FIRM</name>
<evidence type="ECO:0000313" key="8">
    <source>
        <dbReference type="Proteomes" id="UP000727857"/>
    </source>
</evidence>
<dbReference type="GO" id="GO:0015081">
    <property type="term" value="F:sodium ion transmembrane transporter activity"/>
    <property type="evidence" value="ECO:0007669"/>
    <property type="project" value="InterPro"/>
</dbReference>
<accession>A0A940ICR1</accession>
<feature type="transmembrane region" description="Helical" evidence="6">
    <location>
        <begin position="20"/>
        <end position="43"/>
    </location>
</feature>
<evidence type="ECO:0000313" key="7">
    <source>
        <dbReference type="EMBL" id="MBO8423761.1"/>
    </source>
</evidence>
<evidence type="ECO:0000256" key="6">
    <source>
        <dbReference type="SAM" id="Phobius"/>
    </source>
</evidence>
<dbReference type="InterPro" id="IPR005899">
    <property type="entry name" value="Na_pump_deCOase"/>
</dbReference>
<keyword evidence="2" id="KW-1003">Cell membrane</keyword>
<dbReference type="Proteomes" id="UP000727857">
    <property type="component" value="Unassembled WGS sequence"/>
</dbReference>
<dbReference type="Pfam" id="PF04277">
    <property type="entry name" value="OAD_gamma"/>
    <property type="match status" value="1"/>
</dbReference>
<dbReference type="GO" id="GO:0005886">
    <property type="term" value="C:plasma membrane"/>
    <property type="evidence" value="ECO:0007669"/>
    <property type="project" value="UniProtKB-SubCell"/>
</dbReference>
<evidence type="ECO:0000256" key="1">
    <source>
        <dbReference type="ARBA" id="ARBA00004236"/>
    </source>
</evidence>
<organism evidence="7 8">
    <name type="scientific">Candidatus Stercoripulliclostridium pullicola</name>
    <dbReference type="NCBI Taxonomy" id="2840953"/>
    <lineage>
        <taxon>Bacteria</taxon>
        <taxon>Bacillati</taxon>
        <taxon>Bacillota</taxon>
        <taxon>Clostridia</taxon>
        <taxon>Eubacteriales</taxon>
        <taxon>Candidatus Stercoripulliclostridium</taxon>
    </lineage>
</organism>
<sequence>MMLAAVESISIGESFALSGVSIGIIMGVLACIMLLIYLVSWLFRRFDEWNSKRKGKIPPVTVDATAAEPVAKAPGSCGDLVLIDTTEREAAMIMAIVADSTETPLNELRFISIKQIKE</sequence>
<keyword evidence="3 6" id="KW-0812">Transmembrane</keyword>
<dbReference type="EMBL" id="JADINF010000046">
    <property type="protein sequence ID" value="MBO8423761.1"/>
    <property type="molecule type" value="Genomic_DNA"/>
</dbReference>
<keyword evidence="5 6" id="KW-0472">Membrane</keyword>
<keyword evidence="4 6" id="KW-1133">Transmembrane helix</keyword>